<dbReference type="PANTHER" id="PTHR10724">
    <property type="entry name" value="30S RIBOSOMAL PROTEIN S1"/>
    <property type="match status" value="1"/>
</dbReference>
<proteinExistence type="inferred from homology"/>
<dbReference type="FunFam" id="2.40.50.140:FF:000103">
    <property type="entry name" value="protein RRP5 homolog"/>
    <property type="match status" value="1"/>
</dbReference>
<evidence type="ECO:0000256" key="4">
    <source>
        <dbReference type="ARBA" id="ARBA00025604"/>
    </source>
</evidence>
<organism evidence="7 8">
    <name type="scientific">Crocosphaera watsonii WH 8501</name>
    <dbReference type="NCBI Taxonomy" id="165597"/>
    <lineage>
        <taxon>Bacteria</taxon>
        <taxon>Bacillati</taxon>
        <taxon>Cyanobacteriota</taxon>
        <taxon>Cyanophyceae</taxon>
        <taxon>Oscillatoriophycideae</taxon>
        <taxon>Chroococcales</taxon>
        <taxon>Aphanothecaceae</taxon>
        <taxon>Crocosphaera</taxon>
    </lineage>
</organism>
<dbReference type="GO" id="GO:0005840">
    <property type="term" value="C:ribosome"/>
    <property type="evidence" value="ECO:0007669"/>
    <property type="project" value="UniProtKB-KW"/>
</dbReference>
<keyword evidence="8" id="KW-1185">Reference proteome</keyword>
<feature type="domain" description="S1 motif" evidence="6">
    <location>
        <begin position="208"/>
        <end position="276"/>
    </location>
</feature>
<dbReference type="CDD" id="cd04465">
    <property type="entry name" value="S1_RPS1_repeat_ec2_hs2"/>
    <property type="match status" value="1"/>
</dbReference>
<dbReference type="SUPFAM" id="SSF50249">
    <property type="entry name" value="Nucleic acid-binding proteins"/>
    <property type="match status" value="3"/>
</dbReference>
<dbReference type="GO" id="GO:1990904">
    <property type="term" value="C:ribonucleoprotein complex"/>
    <property type="evidence" value="ECO:0007669"/>
    <property type="project" value="UniProtKB-KW"/>
</dbReference>
<dbReference type="PROSITE" id="PS50126">
    <property type="entry name" value="S1"/>
    <property type="match status" value="3"/>
</dbReference>
<reference evidence="7" key="3">
    <citation type="submission" date="2016-12" db="EMBL/GenBank/DDBJ databases">
        <title>Annotation of the draft genome assembly of Crocosphaera watsonii WH 8501.</title>
        <authorList>
            <consortium name="US DOE Joint Genome Institute (JGI-ORNL)"/>
            <person name="Larimer F."/>
            <person name="Land M."/>
        </authorList>
    </citation>
    <scope>NUCLEOTIDE SEQUENCE</scope>
    <source>
        <strain evidence="7">WH 8501</strain>
    </source>
</reference>
<dbReference type="InterPro" id="IPR003029">
    <property type="entry name" value="S1_domain"/>
</dbReference>
<dbReference type="Gene3D" id="2.40.50.140">
    <property type="entry name" value="Nucleic acid-binding proteins"/>
    <property type="match status" value="3"/>
</dbReference>
<evidence type="ECO:0000313" key="8">
    <source>
        <dbReference type="Proteomes" id="UP000003922"/>
    </source>
</evidence>
<protein>
    <submittedName>
        <fullName evidence="7">RNA binding S1</fullName>
    </submittedName>
</protein>
<accession>Q4C3R0</accession>
<name>Q4C3R0_CROWT</name>
<comment type="similarity">
    <text evidence="1">Belongs to the bacterial ribosomal protein bS1 family.</text>
</comment>
<dbReference type="PANTHER" id="PTHR10724:SF7">
    <property type="entry name" value="SMALL RIBOSOMAL SUBUNIT PROTEIN BS1C"/>
    <property type="match status" value="1"/>
</dbReference>
<dbReference type="AlphaFoldDB" id="Q4C3R0"/>
<feature type="domain" description="S1 motif" evidence="6">
    <location>
        <begin position="43"/>
        <end position="112"/>
    </location>
</feature>
<dbReference type="GO" id="GO:0003735">
    <property type="term" value="F:structural constituent of ribosome"/>
    <property type="evidence" value="ECO:0007669"/>
    <property type="project" value="TreeGrafter"/>
</dbReference>
<dbReference type="GO" id="GO:0006412">
    <property type="term" value="P:translation"/>
    <property type="evidence" value="ECO:0007669"/>
    <property type="project" value="TreeGrafter"/>
</dbReference>
<dbReference type="Proteomes" id="UP000003922">
    <property type="component" value="Unassembled WGS sequence"/>
</dbReference>
<comment type="caution">
    <text evidence="7">The sequence shown here is derived from an EMBL/GenBank/DDBJ whole genome shotgun (WGS) entry which is preliminary data.</text>
</comment>
<gene>
    <name evidence="7" type="ORF">CwatDRAFT_3798</name>
</gene>
<dbReference type="EMBL" id="AADV02000015">
    <property type="protein sequence ID" value="EAM50802.1"/>
    <property type="molecule type" value="Genomic_DNA"/>
</dbReference>
<feature type="domain" description="S1 motif" evidence="6">
    <location>
        <begin position="130"/>
        <end position="194"/>
    </location>
</feature>
<dbReference type="InterPro" id="IPR050437">
    <property type="entry name" value="Ribos_protein_bS1-like"/>
</dbReference>
<comment type="function">
    <text evidence="4">Binds mRNA; thus facilitating recognition of the initiation point. It is needed to translate mRNA with a short Shine-Dalgarno (SD) purine-rich sequence.</text>
</comment>
<dbReference type="InterPro" id="IPR035104">
    <property type="entry name" value="Ribosomal_protein_S1-like"/>
</dbReference>
<dbReference type="Pfam" id="PF00575">
    <property type="entry name" value="S1"/>
    <property type="match status" value="3"/>
</dbReference>
<feature type="coiled-coil region" evidence="5">
    <location>
        <begin position="286"/>
        <end position="313"/>
    </location>
</feature>
<dbReference type="InterPro" id="IPR012340">
    <property type="entry name" value="NA-bd_OB-fold"/>
</dbReference>
<reference evidence="7" key="1">
    <citation type="submission" date="2004-02" db="EMBL/GenBank/DDBJ databases">
        <authorList>
            <consortium name="DOE Joint Genome Institute"/>
        </authorList>
    </citation>
    <scope>NUCLEOTIDE SEQUENCE [LARGE SCALE GENOMIC DNA]</scope>
    <source>
        <strain evidence="7">WH 8501</strain>
    </source>
</reference>
<dbReference type="PRINTS" id="PR00681">
    <property type="entry name" value="RIBOSOMALS1"/>
</dbReference>
<evidence type="ECO:0000256" key="5">
    <source>
        <dbReference type="SAM" id="Coils"/>
    </source>
</evidence>
<dbReference type="CDD" id="cd05687">
    <property type="entry name" value="S1_RPS1_repeat_ec1_hs1"/>
    <property type="match status" value="1"/>
</dbReference>
<keyword evidence="5" id="KW-0175">Coiled coil</keyword>
<evidence type="ECO:0000256" key="1">
    <source>
        <dbReference type="ARBA" id="ARBA00006767"/>
    </source>
</evidence>
<evidence type="ECO:0000259" key="6">
    <source>
        <dbReference type="PROSITE" id="PS50126"/>
    </source>
</evidence>
<keyword evidence="3" id="KW-0687">Ribonucleoprotein</keyword>
<dbReference type="KEGG" id="cwa:CwatDRAFT_3798"/>
<reference evidence="7" key="2">
    <citation type="submission" date="2005-06" db="EMBL/GenBank/DDBJ databases">
        <title>Sequencing of the draft genome and assembly of Crocosphaera watsonii WH 8501.</title>
        <authorList>
            <consortium name="US DOE Joint Genome Institute (JGI-PGF)"/>
            <person name="Copeland A."/>
            <person name="Lucas S."/>
            <person name="Lapidus A."/>
            <person name="Barry K."/>
            <person name="Detter C."/>
            <person name="Glavina T."/>
            <person name="Hammon N."/>
            <person name="Israni S."/>
            <person name="Pitluck S."/>
            <person name="Richardson P."/>
        </authorList>
    </citation>
    <scope>NUCLEOTIDE SEQUENCE [LARGE SCALE GENOMIC DNA]</scope>
    <source>
        <strain evidence="7">WH 8501</strain>
    </source>
</reference>
<evidence type="ECO:0000256" key="2">
    <source>
        <dbReference type="ARBA" id="ARBA00022980"/>
    </source>
</evidence>
<evidence type="ECO:0000313" key="7">
    <source>
        <dbReference type="EMBL" id="EAM50802.1"/>
    </source>
</evidence>
<sequence>MSIYLPLTIMTSDSAAPKGSQISFSMDDFTQALDDYDYKCEKGQVVRGKVIQHSDDGAYVDIGGKSAGFVPINEVDLESRPDLAEILPIDEEKEFIVISEQNADGQVKLSRRQLQLKEAWENVEEIAEMGHSVQMRVTRTNKGGVVGEVEGLQGFIPRSHLMEKEDLNGLVGQLLTATFLEVNQSTNKLVLSQRRAIAAARIDKLEVGQLVSGKVARIQPYGIFVDFEGVSGLLHITQVSGSRVDDLNHVFKYNQEIKVMILSIDEYKNRIALSTKILENHPGEIIENLEEVMKTADARVEQAREKMEKEEQN</sequence>
<keyword evidence="2" id="KW-0689">Ribosomal protein</keyword>
<dbReference type="SMART" id="SM00316">
    <property type="entry name" value="S1"/>
    <property type="match status" value="3"/>
</dbReference>
<dbReference type="GO" id="GO:0003729">
    <property type="term" value="F:mRNA binding"/>
    <property type="evidence" value="ECO:0007669"/>
    <property type="project" value="TreeGrafter"/>
</dbReference>
<evidence type="ECO:0000256" key="3">
    <source>
        <dbReference type="ARBA" id="ARBA00023274"/>
    </source>
</evidence>